<organism evidence="1 2">
    <name type="scientific">Inconstantimicrobium mannanitabidum</name>
    <dbReference type="NCBI Taxonomy" id="1604901"/>
    <lineage>
        <taxon>Bacteria</taxon>
        <taxon>Bacillati</taxon>
        <taxon>Bacillota</taxon>
        <taxon>Clostridia</taxon>
        <taxon>Eubacteriales</taxon>
        <taxon>Clostridiaceae</taxon>
        <taxon>Inconstantimicrobium</taxon>
    </lineage>
</organism>
<dbReference type="EMBL" id="BROD01000001">
    <property type="protein sequence ID" value="GKX66364.1"/>
    <property type="molecule type" value="Genomic_DNA"/>
</dbReference>
<protein>
    <submittedName>
        <fullName evidence="1">Uncharacterized protein</fullName>
    </submittedName>
</protein>
<comment type="caution">
    <text evidence="1">The sequence shown here is derived from an EMBL/GenBank/DDBJ whole genome shotgun (WGS) entry which is preliminary data.</text>
</comment>
<evidence type="ECO:0000313" key="1">
    <source>
        <dbReference type="EMBL" id="GKX66364.1"/>
    </source>
</evidence>
<accession>A0ACB5RBE1</accession>
<keyword evidence="2" id="KW-1185">Reference proteome</keyword>
<sequence length="306" mass="34968">MKKLSLDDFIKLRKLVYRSARPLDFTKWKYLFENGSCEDFLSVLSSYQNEDGGFGYNIECNNWNPNSSPYTVCIALDYLDTTGTYVSNIKNKIVMGIIKYLASGTYLSENGWVGMQGIPTNNDFAHLPWFHYDPKKATEADIGVTKRLSDFILKYTDKSSDIYQKAAALKAKYKLCGQTLLNGFPDYDPTSFDLASFESETWALWQPLPVHFIGSPKSEHYPSLKNIVDINLDTIVDTLHNTNEFHMMPEEEANAFEKNNPHPDGKRWCSAEQAIGNYYGSAQCITSNLDILRKFHRLDFQLPIHS</sequence>
<name>A0ACB5RBE1_9CLOT</name>
<reference evidence="1" key="1">
    <citation type="journal article" date="2025" name="Int. J. Syst. Evol. Microbiol.">
        <title>Inconstantimicrobium mannanitabidum sp. nov., a novel member of the family Clostridiaceae isolated from anoxic soil under the treatment of reductive soil disinfestation.</title>
        <authorList>
            <person name="Ueki A."/>
            <person name="Tonouchi A."/>
            <person name="Honma S."/>
            <person name="Kaku N."/>
            <person name="Ueki K."/>
        </authorList>
    </citation>
    <scope>NUCLEOTIDE SEQUENCE</scope>
    <source>
        <strain evidence="1">TW13</strain>
    </source>
</reference>
<gene>
    <name evidence="1" type="ORF">rsdtw13_16220</name>
</gene>
<dbReference type="Proteomes" id="UP001058074">
    <property type="component" value="Unassembled WGS sequence"/>
</dbReference>
<proteinExistence type="predicted"/>
<evidence type="ECO:0000313" key="2">
    <source>
        <dbReference type="Proteomes" id="UP001058074"/>
    </source>
</evidence>